<dbReference type="Gene3D" id="2.70.160.11">
    <property type="entry name" value="Hnrnp arginine n-methyltransferase1"/>
    <property type="match status" value="1"/>
</dbReference>
<dbReference type="STRING" id="395961.Cyan7425_1024"/>
<feature type="domain" description="Protein arginine N-methyltransferase" evidence="4">
    <location>
        <begin position="144"/>
        <end position="280"/>
    </location>
</feature>
<dbReference type="KEGG" id="cyn:Cyan7425_1024"/>
<keyword evidence="2 5" id="KW-0808">Transferase</keyword>
<dbReference type="EMBL" id="CP001344">
    <property type="protein sequence ID" value="ACL43410.1"/>
    <property type="molecule type" value="Genomic_DNA"/>
</dbReference>
<dbReference type="CDD" id="cd02440">
    <property type="entry name" value="AdoMet_MTases"/>
    <property type="match status" value="1"/>
</dbReference>
<evidence type="ECO:0000256" key="3">
    <source>
        <dbReference type="ARBA" id="ARBA00022691"/>
    </source>
</evidence>
<dbReference type="GO" id="GO:0016274">
    <property type="term" value="F:protein-arginine N-methyltransferase activity"/>
    <property type="evidence" value="ECO:0007669"/>
    <property type="project" value="InterPro"/>
</dbReference>
<evidence type="ECO:0000256" key="2">
    <source>
        <dbReference type="ARBA" id="ARBA00022679"/>
    </source>
</evidence>
<dbReference type="PANTHER" id="PTHR11006">
    <property type="entry name" value="PROTEIN ARGININE N-METHYLTRANSFERASE"/>
    <property type="match status" value="1"/>
</dbReference>
<name>B8HXX1_CYAP4</name>
<dbReference type="eggNOG" id="COG4076">
    <property type="taxonomic scope" value="Bacteria"/>
</dbReference>
<proteinExistence type="predicted"/>
<organism evidence="5">
    <name type="scientific">Cyanothece sp. (strain PCC 7425 / ATCC 29141)</name>
    <dbReference type="NCBI Taxonomy" id="395961"/>
    <lineage>
        <taxon>Bacteria</taxon>
        <taxon>Bacillati</taxon>
        <taxon>Cyanobacteriota</taxon>
        <taxon>Cyanophyceae</taxon>
        <taxon>Gomontiellales</taxon>
        <taxon>Cyanothecaceae</taxon>
        <taxon>Cyanothece</taxon>
    </lineage>
</organism>
<dbReference type="GO" id="GO:0032259">
    <property type="term" value="P:methylation"/>
    <property type="evidence" value="ECO:0007669"/>
    <property type="project" value="UniProtKB-KW"/>
</dbReference>
<keyword evidence="3" id="KW-0949">S-adenosyl-L-methionine</keyword>
<dbReference type="Pfam" id="PF22528">
    <property type="entry name" value="PRMT_C"/>
    <property type="match status" value="1"/>
</dbReference>
<dbReference type="HOGENOM" id="CLU_017375_2_0_3"/>
<keyword evidence="1 5" id="KW-0489">Methyltransferase</keyword>
<dbReference type="InterPro" id="IPR025799">
    <property type="entry name" value="Arg_MeTrfase"/>
</dbReference>
<gene>
    <name evidence="5" type="ordered locus">Cyan7425_1024</name>
</gene>
<evidence type="ECO:0000313" key="5">
    <source>
        <dbReference type="EMBL" id="ACL43410.1"/>
    </source>
</evidence>
<protein>
    <submittedName>
        <fullName evidence="5">Methyltransferase type 12</fullName>
    </submittedName>
</protein>
<sequence length="389" mass="43173">MSMKATTYSLYGYGAMINDTIRMNSYAKALEMAVKPGSVVLDIGTGTGIAALLACQFGAQKVYGIDPSEAICVAQKIARANGYADRIEFIQGLSTQISLPEPVDVVVSDLRGILPPLQHHIPSLKDARQRLLKPGGVLIPQQDRLWATVIEASDIYHSYTSPWADQPHGFDMTVVRRFVTNTWTKAKGVEPEMFLVKPQCWGTIDYLTVEKPNISAQLEWKVERAGIAHGLCLWFDTTLIDGVDFSNAPGNPELIYGRAFFPLTNPIVLEQGDTIALKLKATLVEDDYIWSWATKVMSQNQPKAIKANFQQSTFLASPFSTQQLQKLSDHFIPTHNPAAKIDLYVLTLMGNGLTLGAIAQQLVEQFSDRFPNWKTALNYVSELSQRYSI</sequence>
<dbReference type="PROSITE" id="PS51678">
    <property type="entry name" value="SAM_MT_PRMT"/>
    <property type="match status" value="1"/>
</dbReference>
<dbReference type="InterPro" id="IPR055135">
    <property type="entry name" value="PRMT_dom"/>
</dbReference>
<dbReference type="AlphaFoldDB" id="B8HXX1"/>
<evidence type="ECO:0000256" key="1">
    <source>
        <dbReference type="ARBA" id="ARBA00022603"/>
    </source>
</evidence>
<accession>B8HXX1</accession>
<dbReference type="InterPro" id="IPR029063">
    <property type="entry name" value="SAM-dependent_MTases_sf"/>
</dbReference>
<evidence type="ECO:0000259" key="4">
    <source>
        <dbReference type="Pfam" id="PF22528"/>
    </source>
</evidence>
<dbReference type="PANTHER" id="PTHR11006:SF4">
    <property type="entry name" value="PROTEIN ARGININE N-METHYLTRANSFERASE 7"/>
    <property type="match status" value="1"/>
</dbReference>
<dbReference type="SUPFAM" id="SSF53335">
    <property type="entry name" value="S-adenosyl-L-methionine-dependent methyltransferases"/>
    <property type="match status" value="1"/>
</dbReference>
<dbReference type="Gene3D" id="3.40.50.150">
    <property type="entry name" value="Vaccinia Virus protein VP39"/>
    <property type="match status" value="1"/>
</dbReference>
<reference evidence="5" key="1">
    <citation type="submission" date="2009-01" db="EMBL/GenBank/DDBJ databases">
        <title>Complete sequence of chromosome Cyanothece sp. PCC 7425.</title>
        <authorList>
            <consortium name="US DOE Joint Genome Institute"/>
            <person name="Lucas S."/>
            <person name="Copeland A."/>
            <person name="Lapidus A."/>
            <person name="Glavina del Rio T."/>
            <person name="Dalin E."/>
            <person name="Tice H."/>
            <person name="Bruce D."/>
            <person name="Goodwin L."/>
            <person name="Pitluck S."/>
            <person name="Sims D."/>
            <person name="Meineke L."/>
            <person name="Brettin T."/>
            <person name="Detter J.C."/>
            <person name="Han C."/>
            <person name="Larimer F."/>
            <person name="Land M."/>
            <person name="Hauser L."/>
            <person name="Kyrpides N."/>
            <person name="Ovchinnikova G."/>
            <person name="Liberton M."/>
            <person name="Stoeckel J."/>
            <person name="Banerjee A."/>
            <person name="Singh A."/>
            <person name="Page L."/>
            <person name="Sato H."/>
            <person name="Zhao L."/>
            <person name="Sherman L."/>
            <person name="Pakrasi H."/>
            <person name="Richardson P."/>
        </authorList>
    </citation>
    <scope>NUCLEOTIDE SEQUENCE</scope>
    <source>
        <strain evidence="5">PCC 7425</strain>
    </source>
</reference>
<dbReference type="OrthoDB" id="5383291at2"/>
<dbReference type="GO" id="GO:0042054">
    <property type="term" value="F:histone methyltransferase activity"/>
    <property type="evidence" value="ECO:0007669"/>
    <property type="project" value="TreeGrafter"/>
</dbReference>
<dbReference type="Pfam" id="PF06325">
    <property type="entry name" value="PrmA"/>
    <property type="match status" value="1"/>
</dbReference>